<keyword evidence="3" id="KW-0611">Plant defense</keyword>
<dbReference type="FunCoup" id="A0A2K2BMG6">
    <property type="interactions" value="517"/>
</dbReference>
<evidence type="ECO:0000259" key="7">
    <source>
        <dbReference type="Pfam" id="PF23598"/>
    </source>
</evidence>
<dbReference type="Gene3D" id="1.10.10.10">
    <property type="entry name" value="Winged helix-like DNA-binding domain superfamily/Winged helix DNA-binding domain"/>
    <property type="match status" value="1"/>
</dbReference>
<organism evidence="8 9">
    <name type="scientific">Populus trichocarpa</name>
    <name type="common">Western balsam poplar</name>
    <name type="synonym">Populus balsamifera subsp. trichocarpa</name>
    <dbReference type="NCBI Taxonomy" id="3694"/>
    <lineage>
        <taxon>Eukaryota</taxon>
        <taxon>Viridiplantae</taxon>
        <taxon>Streptophyta</taxon>
        <taxon>Embryophyta</taxon>
        <taxon>Tracheophyta</taxon>
        <taxon>Spermatophyta</taxon>
        <taxon>Magnoliopsida</taxon>
        <taxon>eudicotyledons</taxon>
        <taxon>Gunneridae</taxon>
        <taxon>Pentapetalae</taxon>
        <taxon>rosids</taxon>
        <taxon>fabids</taxon>
        <taxon>Malpighiales</taxon>
        <taxon>Salicaceae</taxon>
        <taxon>Saliceae</taxon>
        <taxon>Populus</taxon>
    </lineage>
</organism>
<dbReference type="Pfam" id="PF00931">
    <property type="entry name" value="NB-ARC"/>
    <property type="match status" value="1"/>
</dbReference>
<name>A0A2K2BMG6_POPTR</name>
<dbReference type="GO" id="GO:0043531">
    <property type="term" value="F:ADP binding"/>
    <property type="evidence" value="ECO:0007669"/>
    <property type="project" value="InterPro"/>
</dbReference>
<evidence type="ECO:0000259" key="6">
    <source>
        <dbReference type="Pfam" id="PF23559"/>
    </source>
</evidence>
<dbReference type="PANTHER" id="PTHR23155">
    <property type="entry name" value="DISEASE RESISTANCE PROTEIN RP"/>
    <property type="match status" value="1"/>
</dbReference>
<dbReference type="GO" id="GO:0098542">
    <property type="term" value="P:defense response to other organism"/>
    <property type="evidence" value="ECO:0000318"/>
    <property type="project" value="GO_Central"/>
</dbReference>
<evidence type="ECO:0000256" key="3">
    <source>
        <dbReference type="ARBA" id="ARBA00022821"/>
    </source>
</evidence>
<dbReference type="InterPro" id="IPR038005">
    <property type="entry name" value="RX-like_CC"/>
</dbReference>
<dbReference type="InterPro" id="IPR055414">
    <property type="entry name" value="LRR_R13L4/SHOC2-like"/>
</dbReference>
<dbReference type="InterPro" id="IPR036388">
    <property type="entry name" value="WH-like_DNA-bd_sf"/>
</dbReference>
<keyword evidence="9" id="KW-1185">Reference proteome</keyword>
<dbReference type="OMA" id="KRNESGC"/>
<dbReference type="Gene3D" id="1.10.8.430">
    <property type="entry name" value="Helical domain of apoptotic protease-activating factors"/>
    <property type="match status" value="1"/>
</dbReference>
<dbReference type="Pfam" id="PF23559">
    <property type="entry name" value="WHD_DRP"/>
    <property type="match status" value="1"/>
</dbReference>
<dbReference type="PANTHER" id="PTHR23155:SF1232">
    <property type="entry name" value="OS09G0270700 PROTEIN"/>
    <property type="match status" value="1"/>
</dbReference>
<dbReference type="FunFam" id="1.10.10.10:FF:000322">
    <property type="entry name" value="Probable disease resistance protein At1g63360"/>
    <property type="match status" value="1"/>
</dbReference>
<dbReference type="InterPro" id="IPR027417">
    <property type="entry name" value="P-loop_NTPase"/>
</dbReference>
<dbReference type="FunFam" id="3.40.50.300:FF:001091">
    <property type="entry name" value="Probable disease resistance protein At1g61300"/>
    <property type="match status" value="1"/>
</dbReference>
<dbReference type="InParanoid" id="A0A2K2BMG6"/>
<feature type="domain" description="NB-ARC" evidence="4">
    <location>
        <begin position="170"/>
        <end position="346"/>
    </location>
</feature>
<evidence type="ECO:0000256" key="2">
    <source>
        <dbReference type="ARBA" id="ARBA00022741"/>
    </source>
</evidence>
<dbReference type="Pfam" id="PF23598">
    <property type="entry name" value="LRR_14"/>
    <property type="match status" value="1"/>
</dbReference>
<dbReference type="InterPro" id="IPR032675">
    <property type="entry name" value="LRR_dom_sf"/>
</dbReference>
<dbReference type="AlphaFoldDB" id="A0A2K2BMG6"/>
<dbReference type="Gene3D" id="3.80.10.10">
    <property type="entry name" value="Ribonuclease Inhibitor"/>
    <property type="match status" value="1"/>
</dbReference>
<dbReference type="Gene3D" id="1.20.5.4130">
    <property type="match status" value="1"/>
</dbReference>
<gene>
    <name evidence="8" type="ORF">POPTR_002G216800</name>
</gene>
<dbReference type="SUPFAM" id="SSF52540">
    <property type="entry name" value="P-loop containing nucleoside triphosphate hydrolases"/>
    <property type="match status" value="1"/>
</dbReference>
<keyword evidence="2" id="KW-0547">Nucleotide-binding</keyword>
<dbReference type="Gramene" id="Potri.002G216800.1.v4.1">
    <property type="protein sequence ID" value="Potri.002G216800.1.v4.1"/>
    <property type="gene ID" value="Potri.002G216800.v4.1"/>
</dbReference>
<dbReference type="SMR" id="A0A2K2BMG6"/>
<evidence type="ECO:0000313" key="8">
    <source>
        <dbReference type="EMBL" id="PNT50973.1"/>
    </source>
</evidence>
<evidence type="ECO:0000259" key="4">
    <source>
        <dbReference type="Pfam" id="PF00931"/>
    </source>
</evidence>
<dbReference type="CDD" id="cd14798">
    <property type="entry name" value="RX-CC_like"/>
    <property type="match status" value="1"/>
</dbReference>
<dbReference type="Pfam" id="PF18052">
    <property type="entry name" value="Rx_N"/>
    <property type="match status" value="1"/>
</dbReference>
<evidence type="ECO:0000256" key="1">
    <source>
        <dbReference type="ARBA" id="ARBA00022737"/>
    </source>
</evidence>
<dbReference type="InterPro" id="IPR041118">
    <property type="entry name" value="Rx_N"/>
</dbReference>
<dbReference type="SUPFAM" id="SSF52058">
    <property type="entry name" value="L domain-like"/>
    <property type="match status" value="1"/>
</dbReference>
<dbReference type="EMBL" id="CM009291">
    <property type="protein sequence ID" value="PNT50973.1"/>
    <property type="molecule type" value="Genomic_DNA"/>
</dbReference>
<dbReference type="Gene3D" id="3.40.50.300">
    <property type="entry name" value="P-loop containing nucleotide triphosphate hydrolases"/>
    <property type="match status" value="1"/>
</dbReference>
<dbReference type="InterPro" id="IPR044974">
    <property type="entry name" value="Disease_R_plants"/>
</dbReference>
<evidence type="ECO:0000259" key="5">
    <source>
        <dbReference type="Pfam" id="PF18052"/>
    </source>
</evidence>
<evidence type="ECO:0000313" key="9">
    <source>
        <dbReference type="Proteomes" id="UP000006729"/>
    </source>
</evidence>
<feature type="domain" description="Disease resistance N-terminal" evidence="5">
    <location>
        <begin position="5"/>
        <end position="88"/>
    </location>
</feature>
<dbReference type="InterPro" id="IPR042197">
    <property type="entry name" value="Apaf_helical"/>
</dbReference>
<keyword evidence="1" id="KW-0677">Repeat</keyword>
<proteinExistence type="predicted"/>
<sequence length="920" mass="105311">MADGAVSFLLDKLTTILLQKASLLGDARDKIEEIKLELESMKSFLRDAERRKEKSDSVETWVRQVREVAYEVEDIIDEFMHHKYKKPLENGFKGIVEGVVKFPKNITSRHRISSKLQKVIAKVHEVSERSKRYGFDQLDEEATRNVAGDRWQHYGESATFVDDDDIVGMEESTEQLLGWLMEDEPRRTVISIVGMGGLGKTTLVTRVYNNHIIKRGFDCWAWISVSQTCGTGELLRSIIKELFGATSVVIPNNVGSMNYRQLVGMLIDYLHQKRYVIVLDDVWSIDLWSIIRTAFPNNRYGSRIILTTRNKNVATSVGIGSRVHQLAPLQEKDAWALLCKKAFWNDTDHLCPKELKHLAMAILKKCEGLPLAIVAVGGLMCSRSKTVVEWKKVLESLNWQLSNNPMLEQVKGILLLSFNDLPFYLKYCFLFCCVFRDGYPIRRKKLIRLWIAEGFIRERKGMTLEEIAEEYLTELVLRSLIQVTETNDAGRVKICRVQDVMRELAMTISEKENFCTAYDGYPSKLEGKIRRLSVYSTGESIRLGSAMSHHLRSFFVFPTDTCSSFSLAVVSSKFKFLRVLDLEGVPIETMPGTLVELFNLRYLNLRDTDIRELPKSMERLNKLQTLDVWNTYIERLPSGISKLSNLRHLFMLHKNGQNSQTTDALISMQAPGGIWNIRSLQTLACIEAEKELIQQVGNLTGLKRLEIAKLRAADGPKLCDSIQKLTGLLRLGVMATNTEEELQLEALPLTPIFLQKLTLIGQLNRLPPWIGSLENLTHLYLGYSRLQEDILSSIHVLSSLVFLELKKAYDGRALHFKEGWFPRLNKLNLVELVQLDSMKLEENSLPSIRELYLIRCQAMKALPQGIEHLNGLQKLHLEDMHEQLLQRFRSGLIEDQQKVQHIPTIKLVYITEQTRVVETL</sequence>
<feature type="domain" description="Disease resistance R13L4/SHOC-2-like LRR" evidence="7">
    <location>
        <begin position="550"/>
        <end position="877"/>
    </location>
</feature>
<protein>
    <recommendedName>
        <fullName evidence="10">Disease resistance protein RPM1-like</fullName>
    </recommendedName>
</protein>
<dbReference type="Proteomes" id="UP000006729">
    <property type="component" value="Chromosome 2"/>
</dbReference>
<dbReference type="STRING" id="3694.A0A2K2BMG6"/>
<feature type="domain" description="Disease resistance protein winged helix" evidence="6">
    <location>
        <begin position="434"/>
        <end position="505"/>
    </location>
</feature>
<dbReference type="PRINTS" id="PR00364">
    <property type="entry name" value="DISEASERSIST"/>
</dbReference>
<dbReference type="InterPro" id="IPR002182">
    <property type="entry name" value="NB-ARC"/>
</dbReference>
<evidence type="ECO:0008006" key="10">
    <source>
        <dbReference type="Google" id="ProtNLM"/>
    </source>
</evidence>
<accession>A0A2K2BMG6</accession>
<dbReference type="InterPro" id="IPR058922">
    <property type="entry name" value="WHD_DRP"/>
</dbReference>
<reference evidence="8 9" key="1">
    <citation type="journal article" date="2006" name="Science">
        <title>The genome of black cottonwood, Populus trichocarpa (Torr. &amp; Gray).</title>
        <authorList>
            <person name="Tuskan G.A."/>
            <person name="Difazio S."/>
            <person name="Jansson S."/>
            <person name="Bohlmann J."/>
            <person name="Grigoriev I."/>
            <person name="Hellsten U."/>
            <person name="Putnam N."/>
            <person name="Ralph S."/>
            <person name="Rombauts S."/>
            <person name="Salamov A."/>
            <person name="Schein J."/>
            <person name="Sterck L."/>
            <person name="Aerts A."/>
            <person name="Bhalerao R.R."/>
            <person name="Bhalerao R.P."/>
            <person name="Blaudez D."/>
            <person name="Boerjan W."/>
            <person name="Brun A."/>
            <person name="Brunner A."/>
            <person name="Busov V."/>
            <person name="Campbell M."/>
            <person name="Carlson J."/>
            <person name="Chalot M."/>
            <person name="Chapman J."/>
            <person name="Chen G.L."/>
            <person name="Cooper D."/>
            <person name="Coutinho P.M."/>
            <person name="Couturier J."/>
            <person name="Covert S."/>
            <person name="Cronk Q."/>
            <person name="Cunningham R."/>
            <person name="Davis J."/>
            <person name="Degroeve S."/>
            <person name="Dejardin A."/>
            <person name="Depamphilis C."/>
            <person name="Detter J."/>
            <person name="Dirks B."/>
            <person name="Dubchak I."/>
            <person name="Duplessis S."/>
            <person name="Ehlting J."/>
            <person name="Ellis B."/>
            <person name="Gendler K."/>
            <person name="Goodstein D."/>
            <person name="Gribskov M."/>
            <person name="Grimwood J."/>
            <person name="Groover A."/>
            <person name="Gunter L."/>
            <person name="Hamberger B."/>
            <person name="Heinze B."/>
            <person name="Helariutta Y."/>
            <person name="Henrissat B."/>
            <person name="Holligan D."/>
            <person name="Holt R."/>
            <person name="Huang W."/>
            <person name="Islam-Faridi N."/>
            <person name="Jones S."/>
            <person name="Jones-Rhoades M."/>
            <person name="Jorgensen R."/>
            <person name="Joshi C."/>
            <person name="Kangasjarvi J."/>
            <person name="Karlsson J."/>
            <person name="Kelleher C."/>
            <person name="Kirkpatrick R."/>
            <person name="Kirst M."/>
            <person name="Kohler A."/>
            <person name="Kalluri U."/>
            <person name="Larimer F."/>
            <person name="Leebens-Mack J."/>
            <person name="Leple J.C."/>
            <person name="Locascio P."/>
            <person name="Lou Y."/>
            <person name="Lucas S."/>
            <person name="Martin F."/>
            <person name="Montanini B."/>
            <person name="Napoli C."/>
            <person name="Nelson D.R."/>
            <person name="Nelson C."/>
            <person name="Nieminen K."/>
            <person name="Nilsson O."/>
            <person name="Pereda V."/>
            <person name="Peter G."/>
            <person name="Philippe R."/>
            <person name="Pilate G."/>
            <person name="Poliakov A."/>
            <person name="Razumovskaya J."/>
            <person name="Richardson P."/>
            <person name="Rinaldi C."/>
            <person name="Ritland K."/>
            <person name="Rouze P."/>
            <person name="Ryaboy D."/>
            <person name="Schmutz J."/>
            <person name="Schrader J."/>
            <person name="Segerman B."/>
            <person name="Shin H."/>
            <person name="Siddiqui A."/>
            <person name="Sterky F."/>
            <person name="Terry A."/>
            <person name="Tsai C.J."/>
            <person name="Uberbacher E."/>
            <person name="Unneberg P."/>
            <person name="Vahala J."/>
            <person name="Wall K."/>
            <person name="Wessler S."/>
            <person name="Yang G."/>
            <person name="Yin T."/>
            <person name="Douglas C."/>
            <person name="Marra M."/>
            <person name="Sandberg G."/>
            <person name="Van de Peer Y."/>
            <person name="Rokhsar D."/>
        </authorList>
    </citation>
    <scope>NUCLEOTIDE SEQUENCE [LARGE SCALE GENOMIC DNA]</scope>
    <source>
        <strain evidence="9">cv. Nisqually</strain>
    </source>
</reference>